<organism evidence="1 2">
    <name type="scientific">Candidatus Doudnabacteria bacterium RIFCSPHIGHO2_01_52_17</name>
    <dbReference type="NCBI Taxonomy" id="1817820"/>
    <lineage>
        <taxon>Bacteria</taxon>
        <taxon>Candidatus Doudnaibacteriota</taxon>
    </lineage>
</organism>
<sequence>MPEDKIIQKLLEHDERLQLISENMATKADLREVIAGQDKMIGILKRLDQERVFTTEWIRRIEKDVERVNPVRSSHGALNPLFGKLKPNRIHPVASRGAFCF</sequence>
<dbReference type="EMBL" id="MFEG01000045">
    <property type="protein sequence ID" value="OGE74697.1"/>
    <property type="molecule type" value="Genomic_DNA"/>
</dbReference>
<name>A0A1F5NAJ5_9BACT</name>
<gene>
    <name evidence="1" type="ORF">A3K06_01940</name>
</gene>
<comment type="caution">
    <text evidence="1">The sequence shown here is derived from an EMBL/GenBank/DDBJ whole genome shotgun (WGS) entry which is preliminary data.</text>
</comment>
<evidence type="ECO:0000313" key="1">
    <source>
        <dbReference type="EMBL" id="OGE74697.1"/>
    </source>
</evidence>
<protein>
    <submittedName>
        <fullName evidence="1">Uncharacterized protein</fullName>
    </submittedName>
</protein>
<evidence type="ECO:0000313" key="2">
    <source>
        <dbReference type="Proteomes" id="UP000176547"/>
    </source>
</evidence>
<proteinExistence type="predicted"/>
<dbReference type="AlphaFoldDB" id="A0A1F5NAJ5"/>
<accession>A0A1F5NAJ5</accession>
<reference evidence="1 2" key="1">
    <citation type="journal article" date="2016" name="Nat. Commun.">
        <title>Thousands of microbial genomes shed light on interconnected biogeochemical processes in an aquifer system.</title>
        <authorList>
            <person name="Anantharaman K."/>
            <person name="Brown C.T."/>
            <person name="Hug L.A."/>
            <person name="Sharon I."/>
            <person name="Castelle C.J."/>
            <person name="Probst A.J."/>
            <person name="Thomas B.C."/>
            <person name="Singh A."/>
            <person name="Wilkins M.J."/>
            <person name="Karaoz U."/>
            <person name="Brodie E.L."/>
            <person name="Williams K.H."/>
            <person name="Hubbard S.S."/>
            <person name="Banfield J.F."/>
        </authorList>
    </citation>
    <scope>NUCLEOTIDE SEQUENCE [LARGE SCALE GENOMIC DNA]</scope>
</reference>
<dbReference type="Proteomes" id="UP000176547">
    <property type="component" value="Unassembled WGS sequence"/>
</dbReference>